<dbReference type="Pfam" id="PF08447">
    <property type="entry name" value="PAS_3"/>
    <property type="match status" value="1"/>
</dbReference>
<proteinExistence type="predicted"/>
<dbReference type="InterPro" id="IPR001610">
    <property type="entry name" value="PAC"/>
</dbReference>
<dbReference type="InterPro" id="IPR000700">
    <property type="entry name" value="PAS-assoc_C"/>
</dbReference>
<feature type="domain" description="PAC" evidence="2">
    <location>
        <begin position="92"/>
        <end position="142"/>
    </location>
</feature>
<dbReference type="PANTHER" id="PTHR33121">
    <property type="entry name" value="CYCLIC DI-GMP PHOSPHODIESTERASE PDEF"/>
    <property type="match status" value="1"/>
</dbReference>
<dbReference type="SMART" id="SM00091">
    <property type="entry name" value="PAS"/>
    <property type="match status" value="1"/>
</dbReference>
<evidence type="ECO:0000313" key="6">
    <source>
        <dbReference type="Proteomes" id="UP000051221"/>
    </source>
</evidence>
<evidence type="ECO:0000259" key="1">
    <source>
        <dbReference type="PROSITE" id="PS50112"/>
    </source>
</evidence>
<dbReference type="InterPro" id="IPR000160">
    <property type="entry name" value="GGDEF_dom"/>
</dbReference>
<dbReference type="InterPro" id="IPR050706">
    <property type="entry name" value="Cyclic-di-GMP_PDE-like"/>
</dbReference>
<dbReference type="GO" id="GO:0016301">
    <property type="term" value="F:kinase activity"/>
    <property type="evidence" value="ECO:0007669"/>
    <property type="project" value="UniProtKB-KW"/>
</dbReference>
<dbReference type="Pfam" id="PF00563">
    <property type="entry name" value="EAL"/>
    <property type="match status" value="1"/>
</dbReference>
<dbReference type="PANTHER" id="PTHR33121:SF79">
    <property type="entry name" value="CYCLIC DI-GMP PHOSPHODIESTERASE PDED-RELATED"/>
    <property type="match status" value="1"/>
</dbReference>
<dbReference type="InterPro" id="IPR000014">
    <property type="entry name" value="PAS"/>
</dbReference>
<dbReference type="SUPFAM" id="SSF55073">
    <property type="entry name" value="Nucleotide cyclase"/>
    <property type="match status" value="1"/>
</dbReference>
<dbReference type="Gene3D" id="3.20.20.450">
    <property type="entry name" value="EAL domain"/>
    <property type="match status" value="1"/>
</dbReference>
<dbReference type="Proteomes" id="UP000051221">
    <property type="component" value="Unassembled WGS sequence"/>
</dbReference>
<protein>
    <submittedName>
        <fullName evidence="5">Histidine kinase</fullName>
    </submittedName>
</protein>
<dbReference type="InParanoid" id="A0A0Q2MK95"/>
<reference evidence="5 6" key="1">
    <citation type="submission" date="2015-08" db="EMBL/GenBank/DDBJ databases">
        <title>Antibacterial properties of a collection of Vibrionaceae strains.</title>
        <authorList>
            <person name="Giubergia S."/>
        </authorList>
    </citation>
    <scope>NUCLEOTIDE SEQUENCE [LARGE SCALE GENOMIC DNA]</scope>
    <source>
        <strain evidence="5 6">S0821</strain>
    </source>
</reference>
<dbReference type="InterPro" id="IPR043128">
    <property type="entry name" value="Rev_trsase/Diguanyl_cyclase"/>
</dbReference>
<keyword evidence="5" id="KW-0418">Kinase</keyword>
<evidence type="ECO:0000259" key="2">
    <source>
        <dbReference type="PROSITE" id="PS50113"/>
    </source>
</evidence>
<dbReference type="Gene3D" id="3.30.450.20">
    <property type="entry name" value="PAS domain"/>
    <property type="match status" value="1"/>
</dbReference>
<dbReference type="AlphaFoldDB" id="A0A0Q2MK95"/>
<dbReference type="PROSITE" id="PS50887">
    <property type="entry name" value="GGDEF"/>
    <property type="match status" value="1"/>
</dbReference>
<dbReference type="SUPFAM" id="SSF55785">
    <property type="entry name" value="PYP-like sensor domain (PAS domain)"/>
    <property type="match status" value="1"/>
</dbReference>
<dbReference type="SMART" id="SM00267">
    <property type="entry name" value="GGDEF"/>
    <property type="match status" value="1"/>
</dbReference>
<dbReference type="SMART" id="SM00086">
    <property type="entry name" value="PAC"/>
    <property type="match status" value="1"/>
</dbReference>
<keyword evidence="6" id="KW-1185">Reference proteome</keyword>
<dbReference type="PROSITE" id="PS50112">
    <property type="entry name" value="PAS"/>
    <property type="match status" value="1"/>
</dbReference>
<feature type="domain" description="GGDEF" evidence="4">
    <location>
        <begin position="171"/>
        <end position="304"/>
    </location>
</feature>
<evidence type="ECO:0000313" key="5">
    <source>
        <dbReference type="EMBL" id="KQH88042.1"/>
    </source>
</evidence>
<dbReference type="GO" id="GO:0071111">
    <property type="term" value="F:cyclic-guanylate-specific phosphodiesterase activity"/>
    <property type="evidence" value="ECO:0007669"/>
    <property type="project" value="InterPro"/>
</dbReference>
<name>A0A0Q2MK95_VIBFU</name>
<dbReference type="InterPro" id="IPR013655">
    <property type="entry name" value="PAS_fold_3"/>
</dbReference>
<feature type="domain" description="EAL" evidence="3">
    <location>
        <begin position="313"/>
        <end position="567"/>
    </location>
</feature>
<feature type="domain" description="PAS" evidence="1">
    <location>
        <begin position="19"/>
        <end position="89"/>
    </location>
</feature>
<sequence length="571" mass="64739">MSLTQEKPADVINMFSDVYQKRLMHIFDVFSEGIFHMDEQGCMTFYNPGFYQQFGFNASTITLNEWFTVVHPQDREDLEARVHHHVASIGRATAQYRARKSNGQYVWIEGTAVTCHRDGETFMVGSHRDISDQKLMESYLNQAAFYDNVSGLANATKLLKDIDQIKLDDQKSGTLLYIQIDDIKSYLNQYGTEVVQHILHHLISALNSVTNPDTEFYRVRSDDFALLLSQNISHDALTALCHDILDRYAKSAQEHGHLFGDSMSIGVYPEFSNAYSAEQIINIASRTCQYDGEKKRSRIEIYNGKTQRAVDRFFYIERGLKEALQSRSLSVKFQPILNAQSGQVSSFEALVRWRSKEFGEIFPDEFIPVAEEKGLITDLGYQVFEKACEFISRYNKVNGVNIRVNINVSVLQLLNSTFPSNIKMMASEAGIDPQSIVLELTETVILDGNKNALNQLETLSKMGFQLSLDDFGTGFSSIHSFFDLPLNQIKIDRSMATKTLTNQASEEYLSFIIQLSRSKGVDIVIEGIENSDMFRKFRAMGASYLQGYWFSKPLSLASASRYTLSSNLTTG</sequence>
<keyword evidence="5" id="KW-0808">Transferase</keyword>
<dbReference type="PROSITE" id="PS50113">
    <property type="entry name" value="PAC"/>
    <property type="match status" value="1"/>
</dbReference>
<dbReference type="InterPro" id="IPR029787">
    <property type="entry name" value="Nucleotide_cyclase"/>
</dbReference>
<gene>
    <name evidence="5" type="ORF">AMR76_01790</name>
</gene>
<dbReference type="Gene3D" id="3.30.70.270">
    <property type="match status" value="1"/>
</dbReference>
<dbReference type="InterPro" id="IPR035965">
    <property type="entry name" value="PAS-like_dom_sf"/>
</dbReference>
<evidence type="ECO:0000259" key="4">
    <source>
        <dbReference type="PROSITE" id="PS50887"/>
    </source>
</evidence>
<dbReference type="PROSITE" id="PS50883">
    <property type="entry name" value="EAL"/>
    <property type="match status" value="1"/>
</dbReference>
<dbReference type="NCBIfam" id="TIGR00229">
    <property type="entry name" value="sensory_box"/>
    <property type="match status" value="1"/>
</dbReference>
<dbReference type="RefSeq" id="WP_055465077.1">
    <property type="nucleotide sequence ID" value="NZ_LKHS01000001.1"/>
</dbReference>
<dbReference type="CDD" id="cd01948">
    <property type="entry name" value="EAL"/>
    <property type="match status" value="1"/>
</dbReference>
<organism evidence="5 6">
    <name type="scientific">Vibrio furnissii</name>
    <dbReference type="NCBI Taxonomy" id="29494"/>
    <lineage>
        <taxon>Bacteria</taxon>
        <taxon>Pseudomonadati</taxon>
        <taxon>Pseudomonadota</taxon>
        <taxon>Gammaproteobacteria</taxon>
        <taxon>Vibrionales</taxon>
        <taxon>Vibrionaceae</taxon>
        <taxon>Vibrio</taxon>
    </lineage>
</organism>
<dbReference type="CDD" id="cd00130">
    <property type="entry name" value="PAS"/>
    <property type="match status" value="1"/>
</dbReference>
<evidence type="ECO:0000259" key="3">
    <source>
        <dbReference type="PROSITE" id="PS50883"/>
    </source>
</evidence>
<dbReference type="InterPro" id="IPR001633">
    <property type="entry name" value="EAL_dom"/>
</dbReference>
<comment type="caution">
    <text evidence="5">The sequence shown here is derived from an EMBL/GenBank/DDBJ whole genome shotgun (WGS) entry which is preliminary data.</text>
</comment>
<dbReference type="Pfam" id="PF00990">
    <property type="entry name" value="GGDEF"/>
    <property type="match status" value="1"/>
</dbReference>
<dbReference type="SUPFAM" id="SSF141868">
    <property type="entry name" value="EAL domain-like"/>
    <property type="match status" value="1"/>
</dbReference>
<dbReference type="SMART" id="SM00052">
    <property type="entry name" value="EAL"/>
    <property type="match status" value="1"/>
</dbReference>
<dbReference type="EMBL" id="LKHS01000001">
    <property type="protein sequence ID" value="KQH88042.1"/>
    <property type="molecule type" value="Genomic_DNA"/>
</dbReference>
<accession>A0A0Q2MK95</accession>
<dbReference type="InterPro" id="IPR035919">
    <property type="entry name" value="EAL_sf"/>
</dbReference>